<keyword evidence="2" id="KW-0732">Signal</keyword>
<feature type="compositionally biased region" description="Low complexity" evidence="1">
    <location>
        <begin position="170"/>
        <end position="183"/>
    </location>
</feature>
<feature type="compositionally biased region" description="Pro residues" evidence="1">
    <location>
        <begin position="157"/>
        <end position="169"/>
    </location>
</feature>
<dbReference type="EMBL" id="AHZU02000251">
    <property type="protein sequence ID" value="KFG46746.1"/>
    <property type="molecule type" value="Genomic_DNA"/>
</dbReference>
<keyword evidence="3" id="KW-0812">Transmembrane</keyword>
<dbReference type="AlphaFoldDB" id="A0A086KQS8"/>
<evidence type="ECO:0000256" key="1">
    <source>
        <dbReference type="SAM" id="MobiDB-lite"/>
    </source>
</evidence>
<dbReference type="VEuPathDB" id="ToxoDB:TGDOM2_247520"/>
<proteinExistence type="predicted"/>
<gene>
    <name evidence="3" type="ORF">TGDOM2_247520</name>
</gene>
<feature type="compositionally biased region" description="Pro residues" evidence="1">
    <location>
        <begin position="207"/>
        <end position="217"/>
    </location>
</feature>
<reference evidence="3 4" key="1">
    <citation type="submission" date="2014-02" db="EMBL/GenBank/DDBJ databases">
        <authorList>
            <person name="Sibley D."/>
            <person name="Venepally P."/>
            <person name="Karamycheva S."/>
            <person name="Hadjithomas M."/>
            <person name="Khan A."/>
            <person name="Brunk B."/>
            <person name="Roos D."/>
            <person name="Caler E."/>
            <person name="Lorenzi H."/>
        </authorList>
    </citation>
    <scope>NUCLEOTIDE SEQUENCE [LARGE SCALE GENOMIC DNA]</scope>
    <source>
        <strain evidence="3 4">GAB2-2007-GAL-DOM2</strain>
    </source>
</reference>
<sequence length="256" mass="26536">MKTETRQRSRGGGKRLSLCVVFALVSISSVSFVTASDQKQGSQNPAGGKGGSGPHGGRRGRQRGVQGGGPPARPPSPSPEEEPIFGTFVKTDSGGVRGVADSGGNKGRGHHSPHPGPLPPPVPPRLPLRSSSPPSGPRAPKPQTETSVTYAELQFPQRPPRPPLPPPPGSHGSHSSPTTLGSGAARPHHSVPQPVFSIYATLNTPKPESPPPVPPPRSVSLLPPSLRSAYPHHPTEDSTGGRGSPSHTRDTGHKKD</sequence>
<accession>A0A086KQS8</accession>
<feature type="chain" id="PRO_5001809549" evidence="2">
    <location>
        <begin position="36"/>
        <end position="256"/>
    </location>
</feature>
<organism evidence="3 4">
    <name type="scientific">Toxoplasma gondii GAB2-2007-GAL-DOM2</name>
    <dbReference type="NCBI Taxonomy" id="1130820"/>
    <lineage>
        <taxon>Eukaryota</taxon>
        <taxon>Sar</taxon>
        <taxon>Alveolata</taxon>
        <taxon>Apicomplexa</taxon>
        <taxon>Conoidasida</taxon>
        <taxon>Coccidia</taxon>
        <taxon>Eucoccidiorida</taxon>
        <taxon>Eimeriorina</taxon>
        <taxon>Sarcocystidae</taxon>
        <taxon>Toxoplasma</taxon>
    </lineage>
</organism>
<feature type="signal peptide" evidence="2">
    <location>
        <begin position="1"/>
        <end position="35"/>
    </location>
</feature>
<feature type="compositionally biased region" description="Basic and acidic residues" evidence="1">
    <location>
        <begin position="247"/>
        <end position="256"/>
    </location>
</feature>
<evidence type="ECO:0000313" key="4">
    <source>
        <dbReference type="Proteomes" id="UP000028837"/>
    </source>
</evidence>
<name>A0A086KQS8_TOXGO</name>
<evidence type="ECO:0000256" key="2">
    <source>
        <dbReference type="SAM" id="SignalP"/>
    </source>
</evidence>
<feature type="compositionally biased region" description="Pro residues" evidence="1">
    <location>
        <begin position="114"/>
        <end position="126"/>
    </location>
</feature>
<feature type="region of interest" description="Disordered" evidence="1">
    <location>
        <begin position="33"/>
        <end position="256"/>
    </location>
</feature>
<evidence type="ECO:0000313" key="3">
    <source>
        <dbReference type="EMBL" id="KFG46746.1"/>
    </source>
</evidence>
<comment type="caution">
    <text evidence="3">The sequence shown here is derived from an EMBL/GenBank/DDBJ whole genome shotgun (WGS) entry which is preliminary data.</text>
</comment>
<keyword evidence="3" id="KW-0472">Membrane</keyword>
<dbReference type="Proteomes" id="UP000028837">
    <property type="component" value="Unassembled WGS sequence"/>
</dbReference>
<feature type="compositionally biased region" description="Low complexity" evidence="1">
    <location>
        <begin position="218"/>
        <end position="228"/>
    </location>
</feature>
<protein>
    <submittedName>
        <fullName evidence="3">Putative transmembrane protein</fullName>
    </submittedName>
</protein>